<dbReference type="HAMAP" id="MF_00144">
    <property type="entry name" value="tRNA_thiouridyl_MnmA"/>
    <property type="match status" value="1"/>
</dbReference>
<evidence type="ECO:0000256" key="2">
    <source>
        <dbReference type="ARBA" id="ARBA00022679"/>
    </source>
</evidence>
<dbReference type="InterPro" id="IPR046885">
    <property type="entry name" value="MnmA-like_C"/>
</dbReference>
<dbReference type="Gene3D" id="2.30.30.280">
    <property type="entry name" value="Adenine nucleotide alpha hydrolases-like domains"/>
    <property type="match status" value="1"/>
</dbReference>
<dbReference type="Pfam" id="PF20259">
    <property type="entry name" value="tRNA_Me_trans_M"/>
    <property type="match status" value="1"/>
</dbReference>
<dbReference type="GO" id="GO:0005524">
    <property type="term" value="F:ATP binding"/>
    <property type="evidence" value="ECO:0007669"/>
    <property type="project" value="UniProtKB-KW"/>
</dbReference>
<dbReference type="PANTHER" id="PTHR11933">
    <property type="entry name" value="TRNA 5-METHYLAMINOMETHYL-2-THIOURIDYLATE -METHYLTRANSFERASE"/>
    <property type="match status" value="1"/>
</dbReference>
<evidence type="ECO:0000256" key="1">
    <source>
        <dbReference type="ARBA" id="ARBA00022555"/>
    </source>
</evidence>
<keyword evidence="4 9" id="KW-0547">Nucleotide-binding</keyword>
<evidence type="ECO:0000259" key="11">
    <source>
        <dbReference type="Pfam" id="PF20259"/>
    </source>
</evidence>
<dbReference type="Proteomes" id="UP000196587">
    <property type="component" value="Unassembled WGS sequence"/>
</dbReference>
<feature type="active site" description="Cysteine persulfide intermediate" evidence="9">
    <location>
        <position position="192"/>
    </location>
</feature>
<organism evidence="12 13">
    <name type="scientific">Bacteroides clarus</name>
    <dbReference type="NCBI Taxonomy" id="626929"/>
    <lineage>
        <taxon>Bacteria</taxon>
        <taxon>Pseudomonadati</taxon>
        <taxon>Bacteroidota</taxon>
        <taxon>Bacteroidia</taxon>
        <taxon>Bacteroidales</taxon>
        <taxon>Bacteroidaceae</taxon>
        <taxon>Bacteroides</taxon>
    </lineage>
</organism>
<dbReference type="InterPro" id="IPR046884">
    <property type="entry name" value="MnmA-like_central"/>
</dbReference>
<dbReference type="InterPro" id="IPR004506">
    <property type="entry name" value="MnmA-like"/>
</dbReference>
<keyword evidence="9" id="KW-0963">Cytoplasm</keyword>
<accession>A0A1Y4JPC9</accession>
<comment type="function">
    <text evidence="9">Catalyzes the 2-thiolation of uridine at the wobble position (U34) of tRNA, leading to the formation of s(2)U34.</text>
</comment>
<evidence type="ECO:0000256" key="9">
    <source>
        <dbReference type="HAMAP-Rule" id="MF_00144"/>
    </source>
</evidence>
<feature type="region of interest" description="Interaction with tRNA" evidence="9">
    <location>
        <begin position="299"/>
        <end position="300"/>
    </location>
</feature>
<reference evidence="13" key="1">
    <citation type="submission" date="2017-04" db="EMBL/GenBank/DDBJ databases">
        <title>Function of individual gut microbiota members based on whole genome sequencing of pure cultures obtained from chicken caecum.</title>
        <authorList>
            <person name="Medvecky M."/>
            <person name="Cejkova D."/>
            <person name="Polansky O."/>
            <person name="Karasova D."/>
            <person name="Kubasova T."/>
            <person name="Cizek A."/>
            <person name="Rychlik I."/>
        </authorList>
    </citation>
    <scope>NUCLEOTIDE SEQUENCE [LARGE SCALE GENOMIC DNA]</scope>
    <source>
        <strain evidence="13">An189</strain>
    </source>
</reference>
<dbReference type="Pfam" id="PF20258">
    <property type="entry name" value="tRNA_Me_trans_C"/>
    <property type="match status" value="1"/>
</dbReference>
<keyword evidence="5 9" id="KW-0067">ATP-binding</keyword>
<gene>
    <name evidence="9" type="primary">mnmA</name>
    <name evidence="12" type="ORF">B5F24_12905</name>
</gene>
<proteinExistence type="inferred from homology"/>
<comment type="similarity">
    <text evidence="9">Belongs to the MnmA/TRMU family.</text>
</comment>
<evidence type="ECO:0000256" key="4">
    <source>
        <dbReference type="ARBA" id="ARBA00022741"/>
    </source>
</evidence>
<keyword evidence="1 9" id="KW-0820">tRNA-binding</keyword>
<comment type="catalytic activity">
    <reaction evidence="8 9">
        <text>S-sulfanyl-L-cysteinyl-[protein] + uridine(34) in tRNA + AH2 + ATP = 2-thiouridine(34) in tRNA + L-cysteinyl-[protein] + A + AMP + diphosphate + H(+)</text>
        <dbReference type="Rhea" id="RHEA:47032"/>
        <dbReference type="Rhea" id="RHEA-COMP:10131"/>
        <dbReference type="Rhea" id="RHEA-COMP:11726"/>
        <dbReference type="Rhea" id="RHEA-COMP:11727"/>
        <dbReference type="Rhea" id="RHEA-COMP:11728"/>
        <dbReference type="ChEBI" id="CHEBI:13193"/>
        <dbReference type="ChEBI" id="CHEBI:15378"/>
        <dbReference type="ChEBI" id="CHEBI:17499"/>
        <dbReference type="ChEBI" id="CHEBI:29950"/>
        <dbReference type="ChEBI" id="CHEBI:30616"/>
        <dbReference type="ChEBI" id="CHEBI:33019"/>
        <dbReference type="ChEBI" id="CHEBI:61963"/>
        <dbReference type="ChEBI" id="CHEBI:65315"/>
        <dbReference type="ChEBI" id="CHEBI:87170"/>
        <dbReference type="ChEBI" id="CHEBI:456215"/>
        <dbReference type="EC" id="2.8.1.13"/>
    </reaction>
</comment>
<feature type="binding site" evidence="9">
    <location>
        <position position="36"/>
    </location>
    <ligand>
        <name>ATP</name>
        <dbReference type="ChEBI" id="CHEBI:30616"/>
    </ligand>
</feature>
<dbReference type="SUPFAM" id="SSF52402">
    <property type="entry name" value="Adenine nucleotide alpha hydrolases-like"/>
    <property type="match status" value="1"/>
</dbReference>
<feature type="domain" description="tRNA-specific 2-thiouridylase MnmA-like central" evidence="11">
    <location>
        <begin position="200"/>
        <end position="265"/>
    </location>
</feature>
<evidence type="ECO:0000256" key="3">
    <source>
        <dbReference type="ARBA" id="ARBA00022694"/>
    </source>
</evidence>
<dbReference type="RefSeq" id="WP_087413157.1">
    <property type="nucleotide sequence ID" value="NZ_CALIXP010000058.1"/>
</dbReference>
<comment type="caution">
    <text evidence="12">The sequence shown here is derived from an EMBL/GenBank/DDBJ whole genome shotgun (WGS) entry which is preliminary data.</text>
</comment>
<keyword evidence="7 9" id="KW-1015">Disulfide bond</keyword>
<dbReference type="Gene3D" id="3.40.50.620">
    <property type="entry name" value="HUPs"/>
    <property type="match status" value="1"/>
</dbReference>
<evidence type="ECO:0000259" key="10">
    <source>
        <dbReference type="Pfam" id="PF20258"/>
    </source>
</evidence>
<evidence type="ECO:0000313" key="12">
    <source>
        <dbReference type="EMBL" id="OUP33130.1"/>
    </source>
</evidence>
<dbReference type="Gene3D" id="2.40.30.10">
    <property type="entry name" value="Translation factors"/>
    <property type="match status" value="1"/>
</dbReference>
<feature type="region of interest" description="Interaction with tRNA" evidence="9">
    <location>
        <begin position="141"/>
        <end position="143"/>
    </location>
</feature>
<dbReference type="NCBIfam" id="NF011259">
    <property type="entry name" value="PRK14665.1"/>
    <property type="match status" value="1"/>
</dbReference>
<evidence type="ECO:0000256" key="6">
    <source>
        <dbReference type="ARBA" id="ARBA00022884"/>
    </source>
</evidence>
<dbReference type="InterPro" id="IPR014729">
    <property type="entry name" value="Rossmann-like_a/b/a_fold"/>
</dbReference>
<protein>
    <recommendedName>
        <fullName evidence="9">tRNA-specific 2-thiouridylase MnmA</fullName>
        <ecNumber evidence="9">2.8.1.13</ecNumber>
    </recommendedName>
</protein>
<feature type="binding site" evidence="9">
    <location>
        <begin position="10"/>
        <end position="17"/>
    </location>
    <ligand>
        <name>ATP</name>
        <dbReference type="ChEBI" id="CHEBI:30616"/>
    </ligand>
</feature>
<dbReference type="NCBIfam" id="NF001138">
    <property type="entry name" value="PRK00143.1"/>
    <property type="match status" value="1"/>
</dbReference>
<keyword evidence="3 9" id="KW-0819">tRNA processing</keyword>
<keyword evidence="6 9" id="KW-0694">RNA-binding</keyword>
<sequence length="350" mass="39719">MNSKERVLLGMSGGTDSSVAAMKLQEAGYEVTGVTFRFYEADGKAEYLEDARTLADRLGIEHIIYDARKLFRERIIRYFIDEYLAGHTPVPCTLCNNELKWKLLAEIADEKGIYWISTGHYVRKLLLEDTYYIAPAADRDKDQTFFLWGLKQDILKRMLLPMGDMTKEEARAYAAGRGFMRVATKKDSIGVCFCPLDYRSFLKREVPAEQLPGRGHFLDEKGEILGWHEGYPFYTIGQRRGLGLHLNRAVFVKEIKMDTNEVVLAPLASLYKNEMYLKDWNLISTHRVLGAETVIVKIRYRKQANRCMVTLEGDGHLRVSLLEPLESIAPGQAAAFYDATGLLLGGGIIL</sequence>
<feature type="active site" description="Nucleophile" evidence="9">
    <location>
        <position position="95"/>
    </location>
</feature>
<evidence type="ECO:0000313" key="13">
    <source>
        <dbReference type="Proteomes" id="UP000196587"/>
    </source>
</evidence>
<dbReference type="GO" id="GO:0103016">
    <property type="term" value="F:tRNA-uridine 2-sulfurtransferase activity"/>
    <property type="evidence" value="ECO:0007669"/>
    <property type="project" value="UniProtKB-EC"/>
</dbReference>
<dbReference type="GO" id="GO:0000049">
    <property type="term" value="F:tRNA binding"/>
    <property type="evidence" value="ECO:0007669"/>
    <property type="project" value="UniProtKB-KW"/>
</dbReference>
<evidence type="ECO:0000256" key="7">
    <source>
        <dbReference type="ARBA" id="ARBA00023157"/>
    </source>
</evidence>
<dbReference type="InterPro" id="IPR023382">
    <property type="entry name" value="MnmA-like_central_sf"/>
</dbReference>
<evidence type="ECO:0000256" key="5">
    <source>
        <dbReference type="ARBA" id="ARBA00022840"/>
    </source>
</evidence>
<dbReference type="PANTHER" id="PTHR11933:SF5">
    <property type="entry name" value="MITOCHONDRIAL TRNA-SPECIFIC 2-THIOURIDYLASE 1"/>
    <property type="match status" value="1"/>
</dbReference>
<dbReference type="EC" id="2.8.1.13" evidence="9"/>
<feature type="disulfide bond" description="Alternate" evidence="9">
    <location>
        <begin position="95"/>
        <end position="192"/>
    </location>
</feature>
<dbReference type="GO" id="GO:0002143">
    <property type="term" value="P:tRNA wobble position uridine thiolation"/>
    <property type="evidence" value="ECO:0007669"/>
    <property type="project" value="TreeGrafter"/>
</dbReference>
<feature type="site" description="Interaction with tRNA" evidence="9">
    <location>
        <position position="120"/>
    </location>
</feature>
<feature type="binding site" evidence="9">
    <location>
        <position position="119"/>
    </location>
    <ligand>
        <name>ATP</name>
        <dbReference type="ChEBI" id="CHEBI:30616"/>
    </ligand>
</feature>
<dbReference type="AlphaFoldDB" id="A0A1Y4JPC9"/>
<keyword evidence="2 9" id="KW-0808">Transferase</keyword>
<comment type="caution">
    <text evidence="9">Lacks conserved residue(s) required for the propagation of feature annotation.</text>
</comment>
<evidence type="ECO:0000256" key="8">
    <source>
        <dbReference type="ARBA" id="ARBA00051542"/>
    </source>
</evidence>
<dbReference type="CDD" id="cd01998">
    <property type="entry name" value="MnmA_TRMU-like"/>
    <property type="match status" value="1"/>
</dbReference>
<feature type="domain" description="tRNA-specific 2-thiouridylase MnmA-like C-terminal" evidence="10">
    <location>
        <begin position="273"/>
        <end position="349"/>
    </location>
</feature>
<dbReference type="NCBIfam" id="TIGR00420">
    <property type="entry name" value="trmU"/>
    <property type="match status" value="1"/>
</dbReference>
<dbReference type="EMBL" id="NFKE01000009">
    <property type="protein sequence ID" value="OUP33130.1"/>
    <property type="molecule type" value="Genomic_DNA"/>
</dbReference>
<name>A0A1Y4JPC9_9BACE</name>
<feature type="site" description="Interaction with tRNA" evidence="9">
    <location>
        <position position="332"/>
    </location>
</feature>
<comment type="subcellular location">
    <subcellularLocation>
        <location evidence="9">Cytoplasm</location>
    </subcellularLocation>
</comment>
<dbReference type="GO" id="GO:0005737">
    <property type="term" value="C:cytoplasm"/>
    <property type="evidence" value="ECO:0007669"/>
    <property type="project" value="UniProtKB-SubCell"/>
</dbReference>
<dbReference type="Pfam" id="PF03054">
    <property type="entry name" value="tRNA_Me_trans"/>
    <property type="match status" value="1"/>
</dbReference>